<dbReference type="STRING" id="37928.SAMN04489742_2695"/>
<dbReference type="InterPro" id="IPR013328">
    <property type="entry name" value="6PGD_dom2"/>
</dbReference>
<feature type="domain" description="Ketopantoate reductase C-terminal" evidence="6">
    <location>
        <begin position="175"/>
        <end position="295"/>
    </location>
</feature>
<dbReference type="InterPro" id="IPR013332">
    <property type="entry name" value="KPR_N"/>
</dbReference>
<dbReference type="KEGG" id="acry:AC20117_03965"/>
<dbReference type="Pfam" id="PF08546">
    <property type="entry name" value="ApbA_C"/>
    <property type="match status" value="1"/>
</dbReference>
<dbReference type="Gene3D" id="1.10.1040.10">
    <property type="entry name" value="N-(1-d-carboxylethyl)-l-norvaline Dehydrogenase, domain 2"/>
    <property type="match status" value="1"/>
</dbReference>
<dbReference type="OrthoDB" id="9793586at2"/>
<protein>
    <recommendedName>
        <fullName evidence="4">2-dehydropantoate 2-reductase</fullName>
        <ecNumber evidence="4">1.1.1.169</ecNumber>
    </recommendedName>
    <alternativeName>
        <fullName evidence="4">Ketopantoate reductase</fullName>
    </alternativeName>
</protein>
<dbReference type="Pfam" id="PF02558">
    <property type="entry name" value="ApbA"/>
    <property type="match status" value="1"/>
</dbReference>
<dbReference type="InterPro" id="IPR003710">
    <property type="entry name" value="ApbA"/>
</dbReference>
<keyword evidence="4" id="KW-0566">Pantothenate biosynthesis</keyword>
<dbReference type="InterPro" id="IPR036291">
    <property type="entry name" value="NAD(P)-bd_dom_sf"/>
</dbReference>
<dbReference type="GO" id="GO:0008677">
    <property type="term" value="F:2-dehydropantoate 2-reductase activity"/>
    <property type="evidence" value="ECO:0007669"/>
    <property type="project" value="UniProtKB-EC"/>
</dbReference>
<evidence type="ECO:0000313" key="8">
    <source>
        <dbReference type="Proteomes" id="UP000181917"/>
    </source>
</evidence>
<keyword evidence="3 4" id="KW-0560">Oxidoreductase</keyword>
<dbReference type="InterPro" id="IPR051402">
    <property type="entry name" value="KPR-Related"/>
</dbReference>
<dbReference type="InterPro" id="IPR013752">
    <property type="entry name" value="KPA_reductase"/>
</dbReference>
<evidence type="ECO:0000256" key="1">
    <source>
        <dbReference type="ARBA" id="ARBA00007870"/>
    </source>
</evidence>
<dbReference type="Gene3D" id="3.40.50.720">
    <property type="entry name" value="NAD(P)-binding Rossmann-like Domain"/>
    <property type="match status" value="1"/>
</dbReference>
<dbReference type="GO" id="GO:0005737">
    <property type="term" value="C:cytoplasm"/>
    <property type="evidence" value="ECO:0007669"/>
    <property type="project" value="TreeGrafter"/>
</dbReference>
<evidence type="ECO:0000259" key="5">
    <source>
        <dbReference type="Pfam" id="PF02558"/>
    </source>
</evidence>
<feature type="domain" description="Ketopantoate reductase N-terminal" evidence="5">
    <location>
        <begin position="3"/>
        <end position="149"/>
    </location>
</feature>
<evidence type="ECO:0000256" key="3">
    <source>
        <dbReference type="ARBA" id="ARBA00023002"/>
    </source>
</evidence>
<dbReference type="PANTHER" id="PTHR21708:SF26">
    <property type="entry name" value="2-DEHYDROPANTOATE 2-REDUCTASE"/>
    <property type="match status" value="1"/>
</dbReference>
<dbReference type="NCBIfam" id="TIGR00745">
    <property type="entry name" value="apbA_panE"/>
    <property type="match status" value="1"/>
</dbReference>
<evidence type="ECO:0000313" key="7">
    <source>
        <dbReference type="EMBL" id="SDQ81991.1"/>
    </source>
</evidence>
<dbReference type="EC" id="1.1.1.169" evidence="4"/>
<comment type="similarity">
    <text evidence="1 4">Belongs to the ketopantoate reductase family.</text>
</comment>
<gene>
    <name evidence="7" type="ORF">SAMN04489742_2695</name>
</gene>
<dbReference type="AlphaFoldDB" id="A0A1H1DZR0"/>
<dbReference type="Proteomes" id="UP000181917">
    <property type="component" value="Unassembled WGS sequence"/>
</dbReference>
<proteinExistence type="inferred from homology"/>
<organism evidence="7 8">
    <name type="scientific">Crystallibacter crystallopoietes</name>
    <dbReference type="NCBI Taxonomy" id="37928"/>
    <lineage>
        <taxon>Bacteria</taxon>
        <taxon>Bacillati</taxon>
        <taxon>Actinomycetota</taxon>
        <taxon>Actinomycetes</taxon>
        <taxon>Micrococcales</taxon>
        <taxon>Micrococcaceae</taxon>
        <taxon>Crystallibacter</taxon>
    </lineage>
</organism>
<keyword evidence="2 4" id="KW-0521">NADP</keyword>
<name>A0A1H1DZR0_9MICC</name>
<dbReference type="PANTHER" id="PTHR21708">
    <property type="entry name" value="PROBABLE 2-DEHYDROPANTOATE 2-REDUCTASE"/>
    <property type="match status" value="1"/>
</dbReference>
<dbReference type="GO" id="GO:0015940">
    <property type="term" value="P:pantothenate biosynthetic process"/>
    <property type="evidence" value="ECO:0007669"/>
    <property type="project" value="UniProtKB-UniPathway"/>
</dbReference>
<reference evidence="7 8" key="1">
    <citation type="submission" date="2016-10" db="EMBL/GenBank/DDBJ databases">
        <authorList>
            <person name="de Groot N.N."/>
        </authorList>
    </citation>
    <scope>NUCLEOTIDE SEQUENCE [LARGE SCALE GENOMIC DNA]</scope>
    <source>
        <strain evidence="7 8">DSM 20117</strain>
    </source>
</reference>
<sequence length="311" mass="32647">MRILIVGAGATGGAFGTRLQEAGRDVTYLVRSERQRLLQRDGLRFLAPDGDRTHAVTAVTGISEGDHYDLVVIAVKAPALKAILGTAGPAIGKKTQILPFLNGLDHIDVLEDAFPGQVIGGLVKIVAMVDEFGAIRQMTPLSTMTIGALTADPLPPSLVETLDVPGIDLTITTTIMQQLWEKWAFISAAGALTCLLRNNVGAILEAGGRPQILQAIAEAENVAAAAGYPVSEPGHQQSLQMLSAPGSSFTSSLYRDLQRGQAVEAEHLLGSLAARARTLNVDTPLLDLAVTQVRAHHINPTGGGIFDSASA</sequence>
<evidence type="ECO:0000256" key="4">
    <source>
        <dbReference type="RuleBase" id="RU362068"/>
    </source>
</evidence>
<dbReference type="SUPFAM" id="SSF51735">
    <property type="entry name" value="NAD(P)-binding Rossmann-fold domains"/>
    <property type="match status" value="1"/>
</dbReference>
<dbReference type="EMBL" id="FNKH01000002">
    <property type="protein sequence ID" value="SDQ81991.1"/>
    <property type="molecule type" value="Genomic_DNA"/>
</dbReference>
<dbReference type="SUPFAM" id="SSF48179">
    <property type="entry name" value="6-phosphogluconate dehydrogenase C-terminal domain-like"/>
    <property type="match status" value="1"/>
</dbReference>
<accession>A0A1H1DZR0</accession>
<comment type="function">
    <text evidence="4">Catalyzes the NADPH-dependent reduction of ketopantoate into pantoic acid.</text>
</comment>
<dbReference type="InterPro" id="IPR008927">
    <property type="entry name" value="6-PGluconate_DH-like_C_sf"/>
</dbReference>
<dbReference type="RefSeq" id="WP_074700891.1">
    <property type="nucleotide sequence ID" value="NZ_CP018863.1"/>
</dbReference>
<dbReference type="UniPathway" id="UPA00028">
    <property type="reaction ID" value="UER00004"/>
</dbReference>
<comment type="pathway">
    <text evidence="4">Cofactor biosynthesis; (R)-pantothenate biosynthesis; (R)-pantoate from 3-methyl-2-oxobutanoate: step 2/2.</text>
</comment>
<keyword evidence="8" id="KW-1185">Reference proteome</keyword>
<evidence type="ECO:0000259" key="6">
    <source>
        <dbReference type="Pfam" id="PF08546"/>
    </source>
</evidence>
<comment type="catalytic activity">
    <reaction evidence="4">
        <text>(R)-pantoate + NADP(+) = 2-dehydropantoate + NADPH + H(+)</text>
        <dbReference type="Rhea" id="RHEA:16233"/>
        <dbReference type="ChEBI" id="CHEBI:11561"/>
        <dbReference type="ChEBI" id="CHEBI:15378"/>
        <dbReference type="ChEBI" id="CHEBI:15980"/>
        <dbReference type="ChEBI" id="CHEBI:57783"/>
        <dbReference type="ChEBI" id="CHEBI:58349"/>
        <dbReference type="EC" id="1.1.1.169"/>
    </reaction>
</comment>
<evidence type="ECO:0000256" key="2">
    <source>
        <dbReference type="ARBA" id="ARBA00022857"/>
    </source>
</evidence>